<sequence length="134" mass="14982">MEGGFGLLLFSVIIITAIAYGLMTSQNRKHGRQRVCADCATVANPKRKPRGSMGVEIILWLLFIIPGLIYSIWRQSTYRATCPECGSDNLVPLNTPRGRKLAAEFQEHDRANDLETAAPSRRERAQAAARLNRR</sequence>
<keyword evidence="1" id="KW-1133">Transmembrane helix</keyword>
<keyword evidence="1" id="KW-0812">Transmembrane</keyword>
<dbReference type="Proteomes" id="UP001205843">
    <property type="component" value="Unassembled WGS sequence"/>
</dbReference>
<dbReference type="RefSeq" id="WP_253478890.1">
    <property type="nucleotide sequence ID" value="NZ_JALJXV010000006.1"/>
</dbReference>
<evidence type="ECO:0000256" key="1">
    <source>
        <dbReference type="SAM" id="Phobius"/>
    </source>
</evidence>
<organism evidence="2 3">
    <name type="scientific">Natronocella acetinitrilica</name>
    <dbReference type="NCBI Taxonomy" id="414046"/>
    <lineage>
        <taxon>Bacteria</taxon>
        <taxon>Pseudomonadati</taxon>
        <taxon>Pseudomonadota</taxon>
        <taxon>Gammaproteobacteria</taxon>
        <taxon>Chromatiales</taxon>
        <taxon>Ectothiorhodospiraceae</taxon>
        <taxon>Natronocella</taxon>
    </lineage>
</organism>
<keyword evidence="1" id="KW-0472">Membrane</keyword>
<proteinExistence type="predicted"/>
<evidence type="ECO:0000313" key="2">
    <source>
        <dbReference type="EMBL" id="MCP1675437.1"/>
    </source>
</evidence>
<protein>
    <submittedName>
        <fullName evidence="2">Uncharacterized protein</fullName>
    </submittedName>
</protein>
<accession>A0AAE3G4X1</accession>
<name>A0AAE3G4X1_9GAMM</name>
<reference evidence="2" key="1">
    <citation type="submission" date="2022-03" db="EMBL/GenBank/DDBJ databases">
        <title>Genomic Encyclopedia of Type Strains, Phase III (KMG-III): the genomes of soil and plant-associated and newly described type strains.</title>
        <authorList>
            <person name="Whitman W."/>
        </authorList>
    </citation>
    <scope>NUCLEOTIDE SEQUENCE</scope>
    <source>
        <strain evidence="2">ANL 6-2</strain>
    </source>
</reference>
<dbReference type="EMBL" id="JALJXV010000006">
    <property type="protein sequence ID" value="MCP1675437.1"/>
    <property type="molecule type" value="Genomic_DNA"/>
</dbReference>
<comment type="caution">
    <text evidence="2">The sequence shown here is derived from an EMBL/GenBank/DDBJ whole genome shotgun (WGS) entry which is preliminary data.</text>
</comment>
<feature type="transmembrane region" description="Helical" evidence="1">
    <location>
        <begin position="6"/>
        <end position="23"/>
    </location>
</feature>
<gene>
    <name evidence="2" type="ORF">J2T57_002587</name>
</gene>
<keyword evidence="3" id="KW-1185">Reference proteome</keyword>
<evidence type="ECO:0000313" key="3">
    <source>
        <dbReference type="Proteomes" id="UP001205843"/>
    </source>
</evidence>
<feature type="transmembrane region" description="Helical" evidence="1">
    <location>
        <begin position="53"/>
        <end position="73"/>
    </location>
</feature>
<dbReference type="AlphaFoldDB" id="A0AAE3G4X1"/>